<evidence type="ECO:0000256" key="1">
    <source>
        <dbReference type="SAM" id="MobiDB-lite"/>
    </source>
</evidence>
<dbReference type="EMBL" id="JARFPK010000050">
    <property type="protein sequence ID" value="MDF0591608.1"/>
    <property type="molecule type" value="Genomic_DNA"/>
</dbReference>
<comment type="caution">
    <text evidence="2">The sequence shown here is derived from an EMBL/GenBank/DDBJ whole genome shotgun (WGS) entry which is preliminary data.</text>
</comment>
<feature type="region of interest" description="Disordered" evidence="1">
    <location>
        <begin position="1"/>
        <end position="22"/>
    </location>
</feature>
<name>A0ABT5XAA9_9EURY</name>
<feature type="compositionally biased region" description="Basic and acidic residues" evidence="1">
    <location>
        <begin position="7"/>
        <end position="22"/>
    </location>
</feature>
<sequence>MPKFKKRETERKGDKKTENLEKKLIEENLEDLVGTGGEKED</sequence>
<evidence type="ECO:0000313" key="3">
    <source>
        <dbReference type="Proteomes" id="UP001220010"/>
    </source>
</evidence>
<gene>
    <name evidence="2" type="ORF">P0O15_10605</name>
</gene>
<reference evidence="2 3" key="1">
    <citation type="submission" date="2023-03" db="EMBL/GenBank/DDBJ databases">
        <title>WGS of Methanotrichaceae archaeon Mx.</title>
        <authorList>
            <person name="Sorokin D.Y."/>
            <person name="Merkel A.Y."/>
        </authorList>
    </citation>
    <scope>NUCLEOTIDE SEQUENCE [LARGE SCALE GENOMIC DNA]</scope>
    <source>
        <strain evidence="2 3">Mx</strain>
    </source>
</reference>
<protein>
    <submittedName>
        <fullName evidence="2">Uncharacterized protein</fullName>
    </submittedName>
</protein>
<proteinExistence type="predicted"/>
<dbReference type="Proteomes" id="UP001220010">
    <property type="component" value="Unassembled WGS sequence"/>
</dbReference>
<keyword evidence="3" id="KW-1185">Reference proteome</keyword>
<evidence type="ECO:0000313" key="2">
    <source>
        <dbReference type="EMBL" id="MDF0591608.1"/>
    </source>
</evidence>
<organism evidence="2 3">
    <name type="scientific">Candidatus Methanocrinis natronophilus</name>
    <dbReference type="NCBI Taxonomy" id="3033396"/>
    <lineage>
        <taxon>Archaea</taxon>
        <taxon>Methanobacteriati</taxon>
        <taxon>Methanobacteriota</taxon>
        <taxon>Stenosarchaea group</taxon>
        <taxon>Methanomicrobia</taxon>
        <taxon>Methanotrichales</taxon>
        <taxon>Methanotrichaceae</taxon>
        <taxon>Methanocrinis</taxon>
    </lineage>
</organism>
<accession>A0ABT5XAA9</accession>
<dbReference type="RefSeq" id="WP_316967336.1">
    <property type="nucleotide sequence ID" value="NZ_JARFPK010000050.1"/>
</dbReference>